<dbReference type="PANTHER" id="PTHR43875">
    <property type="entry name" value="MALTODEXTRIN IMPORT ATP-BINDING PROTEIN MSMX"/>
    <property type="match status" value="1"/>
</dbReference>
<reference evidence="9" key="1">
    <citation type="journal article" date="2019" name="Int. J. Syst. Evol. Microbiol.">
        <title>The Global Catalogue of Microorganisms (GCM) 10K type strain sequencing project: providing services to taxonomists for standard genome sequencing and annotation.</title>
        <authorList>
            <consortium name="The Broad Institute Genomics Platform"/>
            <consortium name="The Broad Institute Genome Sequencing Center for Infectious Disease"/>
            <person name="Wu L."/>
            <person name="Ma J."/>
        </authorList>
    </citation>
    <scope>NUCLEOTIDE SEQUENCE [LARGE SCALE GENOMIC DNA]</scope>
    <source>
        <strain evidence="9">CCUG 49018</strain>
    </source>
</reference>
<dbReference type="SUPFAM" id="SSF52540">
    <property type="entry name" value="P-loop containing nucleoside triphosphate hydrolases"/>
    <property type="match status" value="1"/>
</dbReference>
<evidence type="ECO:0000313" key="8">
    <source>
        <dbReference type="EMBL" id="MFD1235404.1"/>
    </source>
</evidence>
<evidence type="ECO:0000256" key="5">
    <source>
        <dbReference type="ARBA" id="ARBA00022967"/>
    </source>
</evidence>
<dbReference type="CDD" id="cd03259">
    <property type="entry name" value="ABC_Carb_Solutes_like"/>
    <property type="match status" value="1"/>
</dbReference>
<dbReference type="InterPro" id="IPR013611">
    <property type="entry name" value="Transp-assoc_OB_typ2"/>
</dbReference>
<evidence type="ECO:0000259" key="7">
    <source>
        <dbReference type="PROSITE" id="PS50893"/>
    </source>
</evidence>
<evidence type="ECO:0000256" key="3">
    <source>
        <dbReference type="ARBA" id="ARBA00022741"/>
    </source>
</evidence>
<evidence type="ECO:0000256" key="1">
    <source>
        <dbReference type="ARBA" id="ARBA00022448"/>
    </source>
</evidence>
<keyword evidence="2" id="KW-1003">Cell membrane</keyword>
<sequence length="380" mass="41216">MSEVRIDGLMKTFGSAGVRAVDDLSLTVAEGQLVVLLGPSGCGKTTLLRCVAGLETPDGGTIEIGGRLMFGRDGRIQVPTHKRDIGMVFQNYALWPHMTVEQNVAYPLRVRGIARQERSRQAREALALVECEMLAERLPSAISGGQQQRVALARALVARPGLMLFDEPLSNLDYRLRAQLRHQLRDLHRTLGFTGLYVTHDQTEAMQLGTVVAVLKEGKVEQLADPASLFSRPASAYVARFLGIGNRLELVRDPDARWVVGGGDVRLDLPAAGELPGTRFDLYLRATEVGLAAPGAGPADPDVGRLPGVVTDVVYSGDSSDWIVQVGDSRIVASGKARAWPFGPEDRVEVVFRHSSALLYEQDEAGRLVESYGVRTSLVP</sequence>
<dbReference type="InterPro" id="IPR027417">
    <property type="entry name" value="P-loop_NTPase"/>
</dbReference>
<protein>
    <submittedName>
        <fullName evidence="8">ABC transporter ATP-binding protein</fullName>
    </submittedName>
</protein>
<dbReference type="PROSITE" id="PS50893">
    <property type="entry name" value="ABC_TRANSPORTER_2"/>
    <property type="match status" value="1"/>
</dbReference>
<dbReference type="Gene3D" id="3.40.50.300">
    <property type="entry name" value="P-loop containing nucleotide triphosphate hydrolases"/>
    <property type="match status" value="1"/>
</dbReference>
<organism evidence="8 9">
    <name type="scientific">Pseudonocardia benzenivorans</name>
    <dbReference type="NCBI Taxonomy" id="228005"/>
    <lineage>
        <taxon>Bacteria</taxon>
        <taxon>Bacillati</taxon>
        <taxon>Actinomycetota</taxon>
        <taxon>Actinomycetes</taxon>
        <taxon>Pseudonocardiales</taxon>
        <taxon>Pseudonocardiaceae</taxon>
        <taxon>Pseudonocardia</taxon>
    </lineage>
</organism>
<evidence type="ECO:0000313" key="9">
    <source>
        <dbReference type="Proteomes" id="UP001597182"/>
    </source>
</evidence>
<dbReference type="PROSITE" id="PS00211">
    <property type="entry name" value="ABC_TRANSPORTER_1"/>
    <property type="match status" value="1"/>
</dbReference>
<dbReference type="PANTHER" id="PTHR43875:SF15">
    <property type="entry name" value="TREHALOSE IMPORT ATP-BINDING PROTEIN SUGC"/>
    <property type="match status" value="1"/>
</dbReference>
<keyword evidence="9" id="KW-1185">Reference proteome</keyword>
<accession>A0ABW3VJU2</accession>
<evidence type="ECO:0000256" key="2">
    <source>
        <dbReference type="ARBA" id="ARBA00022475"/>
    </source>
</evidence>
<gene>
    <name evidence="8" type="ORF">ACFQ34_19120</name>
</gene>
<keyword evidence="4 8" id="KW-0067">ATP-binding</keyword>
<keyword evidence="3" id="KW-0547">Nucleotide-binding</keyword>
<dbReference type="InterPro" id="IPR015853">
    <property type="entry name" value="ABC_transpr_FbpC"/>
</dbReference>
<dbReference type="InterPro" id="IPR047641">
    <property type="entry name" value="ABC_transpr_MalK/UgpC-like"/>
</dbReference>
<dbReference type="InterPro" id="IPR003439">
    <property type="entry name" value="ABC_transporter-like_ATP-bd"/>
</dbReference>
<keyword evidence="5" id="KW-1278">Translocase</keyword>
<dbReference type="InterPro" id="IPR008995">
    <property type="entry name" value="Mo/tungstate-bd_C_term_dom"/>
</dbReference>
<name>A0ABW3VJU2_9PSEU</name>
<dbReference type="SUPFAM" id="SSF50331">
    <property type="entry name" value="MOP-like"/>
    <property type="match status" value="1"/>
</dbReference>
<dbReference type="EMBL" id="JBHTMB010000161">
    <property type="protein sequence ID" value="MFD1235404.1"/>
    <property type="molecule type" value="Genomic_DNA"/>
</dbReference>
<keyword evidence="1" id="KW-0813">Transport</keyword>
<evidence type="ECO:0000256" key="4">
    <source>
        <dbReference type="ARBA" id="ARBA00022840"/>
    </source>
</evidence>
<dbReference type="GO" id="GO:0005524">
    <property type="term" value="F:ATP binding"/>
    <property type="evidence" value="ECO:0007669"/>
    <property type="project" value="UniProtKB-KW"/>
</dbReference>
<proteinExistence type="predicted"/>
<feature type="domain" description="ABC transporter" evidence="7">
    <location>
        <begin position="4"/>
        <end position="242"/>
    </location>
</feature>
<dbReference type="SMART" id="SM00382">
    <property type="entry name" value="AAA"/>
    <property type="match status" value="1"/>
</dbReference>
<evidence type="ECO:0000256" key="6">
    <source>
        <dbReference type="ARBA" id="ARBA00023136"/>
    </source>
</evidence>
<dbReference type="Proteomes" id="UP001597182">
    <property type="component" value="Unassembled WGS sequence"/>
</dbReference>
<comment type="caution">
    <text evidence="8">The sequence shown here is derived from an EMBL/GenBank/DDBJ whole genome shotgun (WGS) entry which is preliminary data.</text>
</comment>
<dbReference type="Pfam" id="PF00005">
    <property type="entry name" value="ABC_tran"/>
    <property type="match status" value="1"/>
</dbReference>
<dbReference type="InterPro" id="IPR017871">
    <property type="entry name" value="ABC_transporter-like_CS"/>
</dbReference>
<dbReference type="InterPro" id="IPR003593">
    <property type="entry name" value="AAA+_ATPase"/>
</dbReference>
<dbReference type="RefSeq" id="WP_013675321.1">
    <property type="nucleotide sequence ID" value="NZ_BAABKS010000074.1"/>
</dbReference>
<dbReference type="Pfam" id="PF08402">
    <property type="entry name" value="TOBE_2"/>
    <property type="match status" value="1"/>
</dbReference>
<keyword evidence="6" id="KW-0472">Membrane</keyword>